<feature type="compositionally biased region" description="Basic and acidic residues" evidence="1">
    <location>
        <begin position="201"/>
        <end position="215"/>
    </location>
</feature>
<feature type="compositionally biased region" description="Basic residues" evidence="1">
    <location>
        <begin position="44"/>
        <end position="55"/>
    </location>
</feature>
<organism evidence="2 3">
    <name type="scientific">Canis familiaris papillomavirus 14</name>
    <dbReference type="NCBI Taxonomy" id="1236767"/>
    <lineage>
        <taxon>Viruses</taxon>
        <taxon>Monodnaviria</taxon>
        <taxon>Shotokuvirae</taxon>
        <taxon>Cossaviricota</taxon>
        <taxon>Papovaviricetes</taxon>
        <taxon>Zurhausenvirales</taxon>
        <taxon>Papillomaviridae</taxon>
        <taxon>Firstpapillomavirinae</taxon>
        <taxon>Chipapillomavirus</taxon>
        <taxon>Chipapillomavirus 3</taxon>
    </lineage>
</organism>
<dbReference type="KEGG" id="vg:14258158"/>
<dbReference type="EMBL" id="JQ701802">
    <property type="protein sequence ID" value="AFU07674.1"/>
    <property type="molecule type" value="Genomic_DNA"/>
</dbReference>
<dbReference type="GeneID" id="14258158"/>
<evidence type="ECO:0000313" key="3">
    <source>
        <dbReference type="Proteomes" id="UP000141115"/>
    </source>
</evidence>
<feature type="compositionally biased region" description="Pro residues" evidence="1">
    <location>
        <begin position="60"/>
        <end position="71"/>
    </location>
</feature>
<feature type="region of interest" description="Disordered" evidence="1">
    <location>
        <begin position="25"/>
        <end position="156"/>
    </location>
</feature>
<dbReference type="OrthoDB" id="27008at10239"/>
<name>K7QKH2_9PAPI</name>
<dbReference type="Proteomes" id="UP000141115">
    <property type="component" value="Segment"/>
</dbReference>
<proteinExistence type="predicted"/>
<feature type="region of interest" description="Disordered" evidence="1">
    <location>
        <begin position="178"/>
        <end position="224"/>
    </location>
</feature>
<sequence>MEGELAAALHRPPTLVERLNYILDGTTIRGPLVDEPETGERNTSRGRRRRNRRRQTSSPPIAPPHTPPLSPTVPRTPRSPYPSLVGGLSDSPLCHSPLSQWELPPSQRQVTRRRSRGQSPPSSRGPPESEPEQEQEVPTPPGASGGLRAVNLPSGSPRYPRTNPFWCPSPEIPGWEVPGSLSTVGEGLPCSPGPLRSRQQTPDHWDPLPRPEEVSRRRRRPRLQQQHENLRTALKQLSKDAFQLREDIEADLNTFFGKLGIAPQRL</sequence>
<dbReference type="RefSeq" id="YP_007195266.1">
    <property type="nucleotide sequence ID" value="NC_019852.1"/>
</dbReference>
<evidence type="ECO:0000256" key="1">
    <source>
        <dbReference type="SAM" id="MobiDB-lite"/>
    </source>
</evidence>
<accession>K7QKH2</accession>
<protein>
    <submittedName>
        <fullName evidence="2">E4</fullName>
    </submittedName>
</protein>
<feature type="compositionally biased region" description="Low complexity" evidence="1">
    <location>
        <begin position="117"/>
        <end position="126"/>
    </location>
</feature>
<reference evidence="2 3" key="1">
    <citation type="journal article" date="2013" name="Vet. Microbiol.">
        <title>Complete canine papillomavirus life cycle in pigmented lesions.</title>
        <authorList>
            <person name="Lange C.E."/>
            <person name="Tobler K."/>
            <person name="Schraner E.M."/>
            <person name="Vetsch E."/>
            <person name="Fischer N.M."/>
            <person name="Ackermann M."/>
            <person name="Favrot C."/>
        </authorList>
    </citation>
    <scope>NUCLEOTIDE SEQUENCE [LARGE SCALE GENOMIC DNA]</scope>
</reference>
<evidence type="ECO:0000313" key="2">
    <source>
        <dbReference type="EMBL" id="AFU07674.1"/>
    </source>
</evidence>